<feature type="chain" id="PRO_5021977879" evidence="1">
    <location>
        <begin position="24"/>
        <end position="618"/>
    </location>
</feature>
<keyword evidence="1" id="KW-0732">Signal</keyword>
<dbReference type="PROSITE" id="PS00018">
    <property type="entry name" value="EF_HAND_1"/>
    <property type="match status" value="1"/>
</dbReference>
<dbReference type="InterPro" id="IPR018247">
    <property type="entry name" value="EF_Hand_1_Ca_BS"/>
</dbReference>
<dbReference type="Gene3D" id="1.10.1330.10">
    <property type="entry name" value="Dockerin domain"/>
    <property type="match status" value="1"/>
</dbReference>
<dbReference type="GO" id="GO:0000272">
    <property type="term" value="P:polysaccharide catabolic process"/>
    <property type="evidence" value="ECO:0007669"/>
    <property type="project" value="InterPro"/>
</dbReference>
<dbReference type="EMBL" id="CP036339">
    <property type="protein sequence ID" value="QDT71501.1"/>
    <property type="molecule type" value="Genomic_DNA"/>
</dbReference>
<dbReference type="OrthoDB" id="210667at2"/>
<sequence length="618" mass="67301" precursor="true">MIRLRLLAVAVALALATTSPGRAQLFQIKVVDSQTGRGVPLVELQPTGGPKLITDSNGIVALDDPALLNKNVPFGFQSYGYSQWGQTFQTTAGGSVQIALDRRNLAERLYRVTGPGIYADSIEAGIPAPIAHPLHNANVKGQDSVQTAVYKNQIYWFWGDTLYEVGFGNFRTSGARSPLPGQGGLDPSVGVDLNYFVNSSGSARQMMPLSDPGPVWIDGLFTVKDNDGVERMLTHYSRMNSDPAHAFEVLEHGLALYGDLTDSFSRHRIYAAGAPITPKGHAFRQTVDGQEYIYFAEDYPNVRVKADWNSVTDVSQWEAYTPLQANTRFNATAPPLETDAAGNIVFGWKKNADPLSADMVSKLVQQGFIERDDSPFRLEDHATGRPIQLHRASVHWNEYRQNYVMIGTESFGDSFLGEVWFSEAPTPEGPWADAIKVVTHDRGASGDYTFYNPTSHPFFDQEGGRFIYFEGTYANTFSGNNSPTPVYDYNQMMYRLDLATVPALTRLGGDFDDDGDVDGSDLLVWQQSLGTTVASGTGADADGNGWVESFDLAPWKRRFGRAVAGGSPPAAVPEPAAAMLATIAIIARCAIALRSRGLKSCHLSASTNWTLGLPLSVS</sequence>
<dbReference type="InterPro" id="IPR002105">
    <property type="entry name" value="Dockerin_1_rpt"/>
</dbReference>
<evidence type="ECO:0000313" key="3">
    <source>
        <dbReference type="Proteomes" id="UP000317909"/>
    </source>
</evidence>
<organism evidence="2 3">
    <name type="scientific">Lacipirellula limnantheis</name>
    <dbReference type="NCBI Taxonomy" id="2528024"/>
    <lineage>
        <taxon>Bacteria</taxon>
        <taxon>Pseudomonadati</taxon>
        <taxon>Planctomycetota</taxon>
        <taxon>Planctomycetia</taxon>
        <taxon>Pirellulales</taxon>
        <taxon>Lacipirellulaceae</taxon>
        <taxon>Lacipirellula</taxon>
    </lineage>
</organism>
<name>A0A517TT02_9BACT</name>
<dbReference type="AlphaFoldDB" id="A0A517TT02"/>
<dbReference type="GO" id="GO:0004553">
    <property type="term" value="F:hydrolase activity, hydrolyzing O-glycosyl compounds"/>
    <property type="evidence" value="ECO:0007669"/>
    <property type="project" value="InterPro"/>
</dbReference>
<feature type="signal peptide" evidence="1">
    <location>
        <begin position="1"/>
        <end position="23"/>
    </location>
</feature>
<gene>
    <name evidence="2" type="ORF">I41_06590</name>
</gene>
<proteinExistence type="predicted"/>
<dbReference type="KEGG" id="llh:I41_06590"/>
<dbReference type="Pfam" id="PF00404">
    <property type="entry name" value="Dockerin_1"/>
    <property type="match status" value="1"/>
</dbReference>
<keyword evidence="3" id="KW-1185">Reference proteome</keyword>
<dbReference type="InterPro" id="IPR036439">
    <property type="entry name" value="Dockerin_dom_sf"/>
</dbReference>
<evidence type="ECO:0000256" key="1">
    <source>
        <dbReference type="SAM" id="SignalP"/>
    </source>
</evidence>
<accession>A0A517TT02</accession>
<dbReference type="RefSeq" id="WP_145430821.1">
    <property type="nucleotide sequence ID" value="NZ_CP036339.1"/>
</dbReference>
<evidence type="ECO:0000313" key="2">
    <source>
        <dbReference type="EMBL" id="QDT71501.1"/>
    </source>
</evidence>
<protein>
    <submittedName>
        <fullName evidence="2">Uncharacterized protein</fullName>
    </submittedName>
</protein>
<dbReference type="SUPFAM" id="SSF63446">
    <property type="entry name" value="Type I dockerin domain"/>
    <property type="match status" value="1"/>
</dbReference>
<dbReference type="Proteomes" id="UP000317909">
    <property type="component" value="Chromosome"/>
</dbReference>
<reference evidence="2 3" key="1">
    <citation type="submission" date="2019-02" db="EMBL/GenBank/DDBJ databases">
        <title>Deep-cultivation of Planctomycetes and their phenomic and genomic characterization uncovers novel biology.</title>
        <authorList>
            <person name="Wiegand S."/>
            <person name="Jogler M."/>
            <person name="Boedeker C."/>
            <person name="Pinto D."/>
            <person name="Vollmers J."/>
            <person name="Rivas-Marin E."/>
            <person name="Kohn T."/>
            <person name="Peeters S.H."/>
            <person name="Heuer A."/>
            <person name="Rast P."/>
            <person name="Oberbeckmann S."/>
            <person name="Bunk B."/>
            <person name="Jeske O."/>
            <person name="Meyerdierks A."/>
            <person name="Storesund J.E."/>
            <person name="Kallscheuer N."/>
            <person name="Luecker S."/>
            <person name="Lage O.M."/>
            <person name="Pohl T."/>
            <person name="Merkel B.J."/>
            <person name="Hornburger P."/>
            <person name="Mueller R.-W."/>
            <person name="Bruemmer F."/>
            <person name="Labrenz M."/>
            <person name="Spormann A.M."/>
            <person name="Op den Camp H."/>
            <person name="Overmann J."/>
            <person name="Amann R."/>
            <person name="Jetten M.S.M."/>
            <person name="Mascher T."/>
            <person name="Medema M.H."/>
            <person name="Devos D.P."/>
            <person name="Kaster A.-K."/>
            <person name="Ovreas L."/>
            <person name="Rohde M."/>
            <person name="Galperin M.Y."/>
            <person name="Jogler C."/>
        </authorList>
    </citation>
    <scope>NUCLEOTIDE SEQUENCE [LARGE SCALE GENOMIC DNA]</scope>
    <source>
        <strain evidence="2 3">I41</strain>
    </source>
</reference>